<feature type="non-terminal residue" evidence="8">
    <location>
        <position position="156"/>
    </location>
</feature>
<evidence type="ECO:0000256" key="1">
    <source>
        <dbReference type="ARBA" id="ARBA00004127"/>
    </source>
</evidence>
<name>T1B2C6_9ZZZZ</name>
<feature type="transmembrane region" description="Helical" evidence="6">
    <location>
        <begin position="122"/>
        <end position="145"/>
    </location>
</feature>
<dbReference type="AlphaFoldDB" id="T1B2C6"/>
<evidence type="ECO:0000259" key="7">
    <source>
        <dbReference type="PROSITE" id="PS50850"/>
    </source>
</evidence>
<reference evidence="8" key="1">
    <citation type="submission" date="2013-08" db="EMBL/GenBank/DDBJ databases">
        <authorList>
            <person name="Mendez C."/>
            <person name="Richter M."/>
            <person name="Ferrer M."/>
            <person name="Sanchez J."/>
        </authorList>
    </citation>
    <scope>NUCLEOTIDE SEQUENCE</scope>
</reference>
<feature type="transmembrane region" description="Helical" evidence="6">
    <location>
        <begin position="87"/>
        <end position="110"/>
    </location>
</feature>
<dbReference type="InterPro" id="IPR036259">
    <property type="entry name" value="MFS_trans_sf"/>
</dbReference>
<feature type="non-terminal residue" evidence="8">
    <location>
        <position position="1"/>
    </location>
</feature>
<keyword evidence="4 6" id="KW-1133">Transmembrane helix</keyword>
<evidence type="ECO:0000313" key="8">
    <source>
        <dbReference type="EMBL" id="EQD62718.1"/>
    </source>
</evidence>
<comment type="caution">
    <text evidence="8">The sequence shown here is derived from an EMBL/GenBank/DDBJ whole genome shotgun (WGS) entry which is preliminary data.</text>
</comment>
<gene>
    <name evidence="8" type="ORF">B1B_07135</name>
</gene>
<evidence type="ECO:0000256" key="3">
    <source>
        <dbReference type="ARBA" id="ARBA00022692"/>
    </source>
</evidence>
<proteinExistence type="predicted"/>
<evidence type="ECO:0000256" key="4">
    <source>
        <dbReference type="ARBA" id="ARBA00022989"/>
    </source>
</evidence>
<sequence length="156" mass="16928">YDNLIIFITGSVFAGISQNLSELILFRSVQGFASGGFLPVGLSVIAVILPPKARAKITGAVTSFIGIAIVAGPEVGAFIVDSTSWRWIFYVNIPFGIASFMIIWMILGPLRSKVLGSFDRLGSILLALWVSLLIFPLIEMAYSAWKITNLSTVLFL</sequence>
<accession>T1B2C6</accession>
<dbReference type="GO" id="GO:0005886">
    <property type="term" value="C:plasma membrane"/>
    <property type="evidence" value="ECO:0007669"/>
    <property type="project" value="TreeGrafter"/>
</dbReference>
<evidence type="ECO:0000256" key="6">
    <source>
        <dbReference type="SAM" id="Phobius"/>
    </source>
</evidence>
<reference evidence="8" key="2">
    <citation type="journal article" date="2014" name="ISME J.">
        <title>Microbial stratification in low pH oxic and suboxic macroscopic growths along an acid mine drainage.</title>
        <authorList>
            <person name="Mendez-Garcia C."/>
            <person name="Mesa V."/>
            <person name="Sprenger R.R."/>
            <person name="Richter M."/>
            <person name="Diez M.S."/>
            <person name="Solano J."/>
            <person name="Bargiela R."/>
            <person name="Golyshina O.V."/>
            <person name="Manteca A."/>
            <person name="Ramos J.L."/>
            <person name="Gallego J.R."/>
            <person name="Llorente I."/>
            <person name="Martins Dos Santos V.A."/>
            <person name="Jensen O.N."/>
            <person name="Pelaez A.I."/>
            <person name="Sanchez J."/>
            <person name="Ferrer M."/>
        </authorList>
    </citation>
    <scope>NUCLEOTIDE SEQUENCE</scope>
</reference>
<evidence type="ECO:0000256" key="5">
    <source>
        <dbReference type="ARBA" id="ARBA00023136"/>
    </source>
</evidence>
<dbReference type="SUPFAM" id="SSF103473">
    <property type="entry name" value="MFS general substrate transporter"/>
    <property type="match status" value="1"/>
</dbReference>
<dbReference type="Gene3D" id="1.20.1720.10">
    <property type="entry name" value="Multidrug resistance protein D"/>
    <property type="match status" value="1"/>
</dbReference>
<dbReference type="PANTHER" id="PTHR23501">
    <property type="entry name" value="MAJOR FACILITATOR SUPERFAMILY"/>
    <property type="match status" value="1"/>
</dbReference>
<feature type="domain" description="Major facilitator superfamily (MFS) profile" evidence="7">
    <location>
        <begin position="1"/>
        <end position="156"/>
    </location>
</feature>
<dbReference type="GO" id="GO:0022857">
    <property type="term" value="F:transmembrane transporter activity"/>
    <property type="evidence" value="ECO:0007669"/>
    <property type="project" value="InterPro"/>
</dbReference>
<dbReference type="PROSITE" id="PS50850">
    <property type="entry name" value="MFS"/>
    <property type="match status" value="1"/>
</dbReference>
<keyword evidence="5 6" id="KW-0472">Membrane</keyword>
<dbReference type="EMBL" id="AUZY01004537">
    <property type="protein sequence ID" value="EQD62718.1"/>
    <property type="molecule type" value="Genomic_DNA"/>
</dbReference>
<feature type="transmembrane region" description="Helical" evidence="6">
    <location>
        <begin position="61"/>
        <end position="81"/>
    </location>
</feature>
<dbReference type="PANTHER" id="PTHR23501:SF191">
    <property type="entry name" value="VACUOLAR BASIC AMINO ACID TRANSPORTER 4"/>
    <property type="match status" value="1"/>
</dbReference>
<dbReference type="InterPro" id="IPR020846">
    <property type="entry name" value="MFS_dom"/>
</dbReference>
<dbReference type="InterPro" id="IPR011701">
    <property type="entry name" value="MFS"/>
</dbReference>
<comment type="subcellular location">
    <subcellularLocation>
        <location evidence="1">Endomembrane system</location>
        <topology evidence="1">Multi-pass membrane protein</topology>
    </subcellularLocation>
</comment>
<dbReference type="GO" id="GO:0012505">
    <property type="term" value="C:endomembrane system"/>
    <property type="evidence" value="ECO:0007669"/>
    <property type="project" value="UniProtKB-SubCell"/>
</dbReference>
<organism evidence="8">
    <name type="scientific">mine drainage metagenome</name>
    <dbReference type="NCBI Taxonomy" id="410659"/>
    <lineage>
        <taxon>unclassified sequences</taxon>
        <taxon>metagenomes</taxon>
        <taxon>ecological metagenomes</taxon>
    </lineage>
</organism>
<dbReference type="Pfam" id="PF07690">
    <property type="entry name" value="MFS_1"/>
    <property type="match status" value="1"/>
</dbReference>
<protein>
    <submittedName>
        <fullName evidence="8">Major facilitator superfamily MFS-1</fullName>
    </submittedName>
</protein>
<evidence type="ECO:0000256" key="2">
    <source>
        <dbReference type="ARBA" id="ARBA00022448"/>
    </source>
</evidence>
<keyword evidence="2" id="KW-0813">Transport</keyword>
<keyword evidence="3 6" id="KW-0812">Transmembrane</keyword>
<feature type="transmembrane region" description="Helical" evidence="6">
    <location>
        <begin position="29"/>
        <end position="49"/>
    </location>
</feature>